<keyword evidence="3" id="KW-1185">Reference proteome</keyword>
<evidence type="ECO:0000313" key="3">
    <source>
        <dbReference type="Proteomes" id="UP000694300"/>
    </source>
</evidence>
<dbReference type="EMBL" id="JADQDF010000001">
    <property type="protein sequence ID" value="MBW0126518.1"/>
    <property type="molecule type" value="Genomic_DNA"/>
</dbReference>
<organism evidence="2 3">
    <name type="scientific">Pseudonocardia oceani</name>
    <dbReference type="NCBI Taxonomy" id="2792013"/>
    <lineage>
        <taxon>Bacteria</taxon>
        <taxon>Bacillati</taxon>
        <taxon>Actinomycetota</taxon>
        <taxon>Actinomycetes</taxon>
        <taxon>Pseudonocardiales</taxon>
        <taxon>Pseudonocardiaceae</taxon>
        <taxon>Pseudonocardia</taxon>
    </lineage>
</organism>
<dbReference type="RefSeq" id="WP_225922732.1">
    <property type="nucleotide sequence ID" value="NZ_JADQDE010000022.1"/>
</dbReference>
<dbReference type="InterPro" id="IPR016047">
    <property type="entry name" value="M23ase_b-sheet_dom"/>
</dbReference>
<dbReference type="CDD" id="cd12797">
    <property type="entry name" value="M23_peptidase"/>
    <property type="match status" value="1"/>
</dbReference>
<name>A0ABS6U2R3_9PSEU</name>
<sequence length="50" mass="5431">MANAIGTPIFAVADGVMENTGPVSGFGLWVVVRHPDGTRSVYAQPYLRRR</sequence>
<dbReference type="Proteomes" id="UP000694300">
    <property type="component" value="Unassembled WGS sequence"/>
</dbReference>
<protein>
    <submittedName>
        <fullName evidence="2">M23 family metallopeptidase</fullName>
    </submittedName>
</protein>
<feature type="domain" description="M23ase beta-sheet core" evidence="1">
    <location>
        <begin position="2"/>
        <end position="44"/>
    </location>
</feature>
<proteinExistence type="predicted"/>
<gene>
    <name evidence="2" type="ORF">I4I82_02260</name>
</gene>
<evidence type="ECO:0000259" key="1">
    <source>
        <dbReference type="Pfam" id="PF01551"/>
    </source>
</evidence>
<dbReference type="Pfam" id="PF01551">
    <property type="entry name" value="Peptidase_M23"/>
    <property type="match status" value="1"/>
</dbReference>
<comment type="caution">
    <text evidence="2">The sequence shown here is derived from an EMBL/GenBank/DDBJ whole genome shotgun (WGS) entry which is preliminary data.</text>
</comment>
<reference evidence="2 3" key="1">
    <citation type="submission" date="2020-11" db="EMBL/GenBank/DDBJ databases">
        <title>Pseudonocardia abyssalis sp. nov. and Pseudonocardia oceani sp. nov., description and phylogenomic analysis of two novel actinomycetes isolated from the deep Southern Ocean.</title>
        <authorList>
            <person name="Parra J."/>
        </authorList>
    </citation>
    <scope>NUCLEOTIDE SEQUENCE [LARGE SCALE GENOMIC DNA]</scope>
    <source>
        <strain evidence="3">KRD185</strain>
    </source>
</reference>
<evidence type="ECO:0000313" key="2">
    <source>
        <dbReference type="EMBL" id="MBW0126518.1"/>
    </source>
</evidence>
<accession>A0ABS6U2R3</accession>